<keyword evidence="3" id="KW-0808">Transferase</keyword>
<evidence type="ECO:0000259" key="7">
    <source>
        <dbReference type="PROSITE" id="PS50109"/>
    </source>
</evidence>
<dbReference type="InterPro" id="IPR050736">
    <property type="entry name" value="Sensor_HK_Regulatory"/>
</dbReference>
<evidence type="ECO:0000313" key="8">
    <source>
        <dbReference type="EMBL" id="OHB08028.1"/>
    </source>
</evidence>
<dbReference type="InterPro" id="IPR004358">
    <property type="entry name" value="Sig_transdc_His_kin-like_C"/>
</dbReference>
<dbReference type="GO" id="GO:0000160">
    <property type="term" value="P:phosphorelay signal transduction system"/>
    <property type="evidence" value="ECO:0007669"/>
    <property type="project" value="UniProtKB-KW"/>
</dbReference>
<keyword evidence="6" id="KW-0812">Transmembrane</keyword>
<evidence type="ECO:0000256" key="3">
    <source>
        <dbReference type="ARBA" id="ARBA00022679"/>
    </source>
</evidence>
<organism evidence="8 9">
    <name type="scientific">Candidatus Zambryskibacteria bacterium RIFCSPLOWO2_02_FULL_39_14</name>
    <dbReference type="NCBI Taxonomy" id="1802769"/>
    <lineage>
        <taxon>Bacteria</taxon>
        <taxon>Candidatus Zambryskiibacteriota</taxon>
    </lineage>
</organism>
<feature type="domain" description="Histidine kinase" evidence="7">
    <location>
        <begin position="274"/>
        <end position="493"/>
    </location>
</feature>
<dbReference type="SUPFAM" id="SSF55874">
    <property type="entry name" value="ATPase domain of HSP90 chaperone/DNA topoisomerase II/histidine kinase"/>
    <property type="match status" value="1"/>
</dbReference>
<dbReference type="Gene3D" id="3.30.565.10">
    <property type="entry name" value="Histidine kinase-like ATPase, C-terminal domain"/>
    <property type="match status" value="1"/>
</dbReference>
<dbReference type="Proteomes" id="UP000177096">
    <property type="component" value="Unassembled WGS sequence"/>
</dbReference>
<evidence type="ECO:0000313" key="9">
    <source>
        <dbReference type="Proteomes" id="UP000177096"/>
    </source>
</evidence>
<evidence type="ECO:0000256" key="2">
    <source>
        <dbReference type="ARBA" id="ARBA00012438"/>
    </source>
</evidence>
<dbReference type="EC" id="2.7.13.3" evidence="2"/>
<keyword evidence="6" id="KW-1133">Transmembrane helix</keyword>
<keyword evidence="5" id="KW-0902">Two-component regulatory system</keyword>
<keyword evidence="4" id="KW-0418">Kinase</keyword>
<proteinExistence type="predicted"/>
<dbReference type="SMART" id="SM00387">
    <property type="entry name" value="HATPase_c"/>
    <property type="match status" value="1"/>
</dbReference>
<comment type="caution">
    <text evidence="8">The sequence shown here is derived from an EMBL/GenBank/DDBJ whole genome shotgun (WGS) entry which is preliminary data.</text>
</comment>
<dbReference type="AlphaFoldDB" id="A0A1G2UF12"/>
<dbReference type="GO" id="GO:0004673">
    <property type="term" value="F:protein histidine kinase activity"/>
    <property type="evidence" value="ECO:0007669"/>
    <property type="project" value="UniProtKB-EC"/>
</dbReference>
<dbReference type="PANTHER" id="PTHR43711">
    <property type="entry name" value="TWO-COMPONENT HISTIDINE KINASE"/>
    <property type="match status" value="1"/>
</dbReference>
<evidence type="ECO:0000256" key="5">
    <source>
        <dbReference type="ARBA" id="ARBA00023012"/>
    </source>
</evidence>
<evidence type="ECO:0000256" key="1">
    <source>
        <dbReference type="ARBA" id="ARBA00000085"/>
    </source>
</evidence>
<sequence length="493" mass="55453">MNRIKKFTSPVTFAIILLIISIVIVIFASQVLYQHTVNLLTNNLRERLLTISITVASNVDAKDLEELKVEEDWHKPAWIHVVTQLNRAKYSNKDIVFMYIFRKKADDPTQIEFVVDADSIDPYANISNDETRYVDVNRDGKIEPDGPDKLQWPGQDYPEAVDIPEAFAAYKGPLTSEELYTDDYGTVLTGYAPIRDEIGNVVAVLATDIKAEDFFTLTRQTLQPFLIFIGFLVLIISILVIIIIYIWRASTISLERLNNQLQIANEGQTNLLHIINHQIKGYFSKSRSIFSELLTEPDYGACTDKSKPMLEEGLRSLTEGVGFVKDFLDASNIDKGSYTYNMEQLDFKEIVLDVAEKQKKIANEKNLSFEIHISEGDYGIKGDKAQLYQALRNLLDNSVIYTSEGGIIVNLEHLNNKIIFSVKDTGAGLSDELKLKLFTKGARDKDSLKININSTGFGLSFVKGVVEAHKGRVWAESAGPNQGSTFYMELPVA</sequence>
<dbReference type="PROSITE" id="PS50109">
    <property type="entry name" value="HIS_KIN"/>
    <property type="match status" value="1"/>
</dbReference>
<dbReference type="InterPro" id="IPR036890">
    <property type="entry name" value="HATPase_C_sf"/>
</dbReference>
<dbReference type="EMBL" id="MHWM01000032">
    <property type="protein sequence ID" value="OHB08028.1"/>
    <property type="molecule type" value="Genomic_DNA"/>
</dbReference>
<dbReference type="InterPro" id="IPR005467">
    <property type="entry name" value="His_kinase_dom"/>
</dbReference>
<feature type="transmembrane region" description="Helical" evidence="6">
    <location>
        <begin position="225"/>
        <end position="247"/>
    </location>
</feature>
<dbReference type="PRINTS" id="PR00344">
    <property type="entry name" value="BCTRLSENSOR"/>
</dbReference>
<dbReference type="InterPro" id="IPR003594">
    <property type="entry name" value="HATPase_dom"/>
</dbReference>
<dbReference type="PANTHER" id="PTHR43711:SF31">
    <property type="entry name" value="HISTIDINE KINASE"/>
    <property type="match status" value="1"/>
</dbReference>
<feature type="transmembrane region" description="Helical" evidence="6">
    <location>
        <begin position="12"/>
        <end position="33"/>
    </location>
</feature>
<protein>
    <recommendedName>
        <fullName evidence="2">histidine kinase</fullName>
        <ecNumber evidence="2">2.7.13.3</ecNumber>
    </recommendedName>
</protein>
<reference evidence="8 9" key="1">
    <citation type="journal article" date="2016" name="Nat. Commun.">
        <title>Thousands of microbial genomes shed light on interconnected biogeochemical processes in an aquifer system.</title>
        <authorList>
            <person name="Anantharaman K."/>
            <person name="Brown C.T."/>
            <person name="Hug L.A."/>
            <person name="Sharon I."/>
            <person name="Castelle C.J."/>
            <person name="Probst A.J."/>
            <person name="Thomas B.C."/>
            <person name="Singh A."/>
            <person name="Wilkins M.J."/>
            <person name="Karaoz U."/>
            <person name="Brodie E.L."/>
            <person name="Williams K.H."/>
            <person name="Hubbard S.S."/>
            <person name="Banfield J.F."/>
        </authorList>
    </citation>
    <scope>NUCLEOTIDE SEQUENCE [LARGE SCALE GENOMIC DNA]</scope>
</reference>
<name>A0A1G2UF12_9BACT</name>
<gene>
    <name evidence="8" type="ORF">A3I86_01460</name>
</gene>
<keyword evidence="6" id="KW-0472">Membrane</keyword>
<accession>A0A1G2UF12</accession>
<dbReference type="Pfam" id="PF02518">
    <property type="entry name" value="HATPase_c"/>
    <property type="match status" value="1"/>
</dbReference>
<comment type="catalytic activity">
    <reaction evidence="1">
        <text>ATP + protein L-histidine = ADP + protein N-phospho-L-histidine.</text>
        <dbReference type="EC" id="2.7.13.3"/>
    </reaction>
</comment>
<evidence type="ECO:0000256" key="6">
    <source>
        <dbReference type="SAM" id="Phobius"/>
    </source>
</evidence>
<evidence type="ECO:0000256" key="4">
    <source>
        <dbReference type="ARBA" id="ARBA00022777"/>
    </source>
</evidence>